<organism evidence="2 3">
    <name type="scientific">Tropicimonas aquimaris</name>
    <dbReference type="NCBI Taxonomy" id="914152"/>
    <lineage>
        <taxon>Bacteria</taxon>
        <taxon>Pseudomonadati</taxon>
        <taxon>Pseudomonadota</taxon>
        <taxon>Alphaproteobacteria</taxon>
        <taxon>Rhodobacterales</taxon>
        <taxon>Roseobacteraceae</taxon>
        <taxon>Tropicimonas</taxon>
    </lineage>
</organism>
<keyword evidence="3" id="KW-1185">Reference proteome</keyword>
<sequence>MVISTLPARYGKTRKPTHDNPEHPRCPDRSDSAETASRARAPQIIAAGNAEIINDVRSKFDAVKAEFELDDWLHLVEVSGRVDMVFAKTARGFDILILGRPKPGDADEHVTLHPDRIALMSGRPVVVVPQGYDREASHAEAAIARDGSHTAGRALYDSLQLLEDEGRVTLLTVEGTRLPRPVEEVLDHLALHEVEARHEELPLHRGVGRTFLAFTRERNPGFLVMGAFEHSKRREDSPGRGQCVRLE</sequence>
<reference evidence="3" key="1">
    <citation type="journal article" date="2019" name="Int. J. Syst. Evol. Microbiol.">
        <title>The Global Catalogue of Microorganisms (GCM) 10K type strain sequencing project: providing services to taxonomists for standard genome sequencing and annotation.</title>
        <authorList>
            <consortium name="The Broad Institute Genomics Platform"/>
            <consortium name="The Broad Institute Genome Sequencing Center for Infectious Disease"/>
            <person name="Wu L."/>
            <person name="Ma J."/>
        </authorList>
    </citation>
    <scope>NUCLEOTIDE SEQUENCE [LARGE SCALE GENOMIC DNA]</scope>
    <source>
        <strain evidence="3">CCUG 60524</strain>
    </source>
</reference>
<proteinExistence type="predicted"/>
<accession>A0ABW3IWF8</accession>
<dbReference type="Proteomes" id="UP001597108">
    <property type="component" value="Unassembled WGS sequence"/>
</dbReference>
<dbReference type="RefSeq" id="WP_386077200.1">
    <property type="nucleotide sequence ID" value="NZ_JBHTJT010000049.1"/>
</dbReference>
<feature type="region of interest" description="Disordered" evidence="1">
    <location>
        <begin position="1"/>
        <end position="38"/>
    </location>
</feature>
<evidence type="ECO:0000313" key="3">
    <source>
        <dbReference type="Proteomes" id="UP001597108"/>
    </source>
</evidence>
<feature type="compositionally biased region" description="Basic and acidic residues" evidence="1">
    <location>
        <begin position="16"/>
        <end position="32"/>
    </location>
</feature>
<dbReference type="EMBL" id="JBHTJT010000049">
    <property type="protein sequence ID" value="MFD0981902.1"/>
    <property type="molecule type" value="Genomic_DNA"/>
</dbReference>
<name>A0ABW3IWF8_9RHOB</name>
<comment type="caution">
    <text evidence="2">The sequence shown here is derived from an EMBL/GenBank/DDBJ whole genome shotgun (WGS) entry which is preliminary data.</text>
</comment>
<gene>
    <name evidence="2" type="ORF">ACFQ2S_19905</name>
</gene>
<evidence type="ECO:0000313" key="2">
    <source>
        <dbReference type="EMBL" id="MFD0981902.1"/>
    </source>
</evidence>
<protein>
    <submittedName>
        <fullName evidence="2">Universal stress protein</fullName>
    </submittedName>
</protein>
<evidence type="ECO:0000256" key="1">
    <source>
        <dbReference type="SAM" id="MobiDB-lite"/>
    </source>
</evidence>
<dbReference type="Gene3D" id="3.40.50.12370">
    <property type="match status" value="1"/>
</dbReference>